<protein>
    <submittedName>
        <fullName evidence="1">Uncharacterized protein</fullName>
    </submittedName>
</protein>
<evidence type="ECO:0000313" key="1">
    <source>
        <dbReference type="EMBL" id="KAL0466646.1"/>
    </source>
</evidence>
<sequence length="100" mass="11553">MKTIDDSDEDPSSIWGKIEYARVKPFAAQFYSPDYIEKYPFDSFDPCYANKLDLSFAALSPAEQFLRLPKGIVENTDRYLSEYDLKLMLTWLGDHGKAQD</sequence>
<organism evidence="1 2">
    <name type="scientific">Neurospora intermedia</name>
    <dbReference type="NCBI Taxonomy" id="5142"/>
    <lineage>
        <taxon>Eukaryota</taxon>
        <taxon>Fungi</taxon>
        <taxon>Dikarya</taxon>
        <taxon>Ascomycota</taxon>
        <taxon>Pezizomycotina</taxon>
        <taxon>Sordariomycetes</taxon>
        <taxon>Sordariomycetidae</taxon>
        <taxon>Sordariales</taxon>
        <taxon>Sordariaceae</taxon>
        <taxon>Neurospora</taxon>
    </lineage>
</organism>
<proteinExistence type="predicted"/>
<keyword evidence="2" id="KW-1185">Reference proteome</keyword>
<comment type="caution">
    <text evidence="1">The sequence shown here is derived from an EMBL/GenBank/DDBJ whole genome shotgun (WGS) entry which is preliminary data.</text>
</comment>
<accession>A0ABR3D1S5</accession>
<reference evidence="1 2" key="1">
    <citation type="submission" date="2023-09" db="EMBL/GenBank/DDBJ databases">
        <title>Multi-omics analysis of a traditional fermented food reveals byproduct-associated fungal strains for waste-to-food upcycling.</title>
        <authorList>
            <consortium name="Lawrence Berkeley National Laboratory"/>
            <person name="Rekdal V.M."/>
            <person name="Villalobos-Escobedo J.M."/>
            <person name="Rodriguez-Valeron N."/>
            <person name="Garcia M.O."/>
            <person name="Vasquez D.P."/>
            <person name="Damayanti I."/>
            <person name="Sorensen P.M."/>
            <person name="Baidoo E.E."/>
            <person name="De Carvalho A.C."/>
            <person name="Riley R."/>
            <person name="Lipzen A."/>
            <person name="He G."/>
            <person name="Yan M."/>
            <person name="Haridas S."/>
            <person name="Daum C."/>
            <person name="Yoshinaga Y."/>
            <person name="Ng V."/>
            <person name="Grigoriev I.V."/>
            <person name="Munk R."/>
            <person name="Nuraida L."/>
            <person name="Wijaya C.H."/>
            <person name="Morales P.-C."/>
            <person name="Keasling J.D."/>
        </authorList>
    </citation>
    <scope>NUCLEOTIDE SEQUENCE [LARGE SCALE GENOMIC DNA]</scope>
    <source>
        <strain evidence="1 2">FGSC 2613</strain>
    </source>
</reference>
<dbReference type="EMBL" id="JAVLET010000012">
    <property type="protein sequence ID" value="KAL0466646.1"/>
    <property type="molecule type" value="Genomic_DNA"/>
</dbReference>
<gene>
    <name evidence="1" type="ORF">QR685DRAFT_535588</name>
</gene>
<dbReference type="Proteomes" id="UP001451303">
    <property type="component" value="Unassembled WGS sequence"/>
</dbReference>
<name>A0ABR3D1S5_NEUIN</name>
<evidence type="ECO:0000313" key="2">
    <source>
        <dbReference type="Proteomes" id="UP001451303"/>
    </source>
</evidence>